<keyword evidence="2" id="KW-1185">Reference proteome</keyword>
<protein>
    <submittedName>
        <fullName evidence="1">Uncharacterized protein</fullName>
    </submittedName>
</protein>
<sequence>MVLDVMPKSPAIVERELKTGGQHACRSRRCP</sequence>
<organism evidence="1 2">
    <name type="scientific">Arcanobacterium buesumense</name>
    <dbReference type="NCBI Taxonomy" id="2722751"/>
    <lineage>
        <taxon>Bacteria</taxon>
        <taxon>Bacillati</taxon>
        <taxon>Actinomycetota</taxon>
        <taxon>Actinomycetes</taxon>
        <taxon>Actinomycetales</taxon>
        <taxon>Actinomycetaceae</taxon>
        <taxon>Arcanobacterium</taxon>
    </lineage>
</organism>
<evidence type="ECO:0000313" key="2">
    <source>
        <dbReference type="Proteomes" id="UP000502298"/>
    </source>
</evidence>
<accession>A0A6H2EMF2</accession>
<name>A0A6H2EMF2_9ACTO</name>
<reference evidence="1 2" key="1">
    <citation type="submission" date="2020-03" db="EMBL/GenBank/DDBJ databases">
        <title>Complete genome of Arcanobacterium buesumensis sp. nov. strain 2701.</title>
        <authorList>
            <person name="Borowiak M."/>
            <person name="Alssahen M."/>
            <person name="Laemmler C."/>
            <person name="Malorny B."/>
            <person name="Hassan A."/>
            <person name="Prenger-Berninghoff E."/>
            <person name="Ploetz M."/>
            <person name="Abdulmawjood A."/>
        </authorList>
    </citation>
    <scope>NUCLEOTIDE SEQUENCE [LARGE SCALE GENOMIC DNA]</scope>
    <source>
        <strain evidence="1 2">2701</strain>
    </source>
</reference>
<dbReference type="EMBL" id="CP050804">
    <property type="protein sequence ID" value="QJC22232.1"/>
    <property type="molecule type" value="Genomic_DNA"/>
</dbReference>
<dbReference type="AlphaFoldDB" id="A0A6H2EMF2"/>
<evidence type="ECO:0000313" key="1">
    <source>
        <dbReference type="EMBL" id="QJC22232.1"/>
    </source>
</evidence>
<proteinExistence type="predicted"/>
<dbReference type="KEGG" id="arca:HC352_06715"/>
<gene>
    <name evidence="1" type="ORF">HC352_06715</name>
</gene>
<dbReference type="Proteomes" id="UP000502298">
    <property type="component" value="Chromosome"/>
</dbReference>